<feature type="transmembrane region" description="Helical" evidence="8">
    <location>
        <begin position="191"/>
        <end position="211"/>
    </location>
</feature>
<feature type="transmembrane region" description="Helical" evidence="8">
    <location>
        <begin position="324"/>
        <end position="347"/>
    </location>
</feature>
<dbReference type="GO" id="GO:0005886">
    <property type="term" value="C:plasma membrane"/>
    <property type="evidence" value="ECO:0007669"/>
    <property type="project" value="UniProtKB-SubCell"/>
</dbReference>
<keyword evidence="5 8" id="KW-0812">Transmembrane</keyword>
<dbReference type="GO" id="GO:0009234">
    <property type="term" value="P:menaquinone biosynthetic process"/>
    <property type="evidence" value="ECO:0007669"/>
    <property type="project" value="UniProtKB-UniRule"/>
</dbReference>
<gene>
    <name evidence="8" type="primary">menA</name>
    <name evidence="10" type="ORF">HMPREF1177_00660</name>
</gene>
<evidence type="ECO:0000313" key="11">
    <source>
        <dbReference type="Proteomes" id="UP000018554"/>
    </source>
</evidence>
<evidence type="ECO:0000256" key="9">
    <source>
        <dbReference type="NCBIfam" id="TIGR00751"/>
    </source>
</evidence>
<feature type="transmembrane region" description="Helical" evidence="8">
    <location>
        <begin position="275"/>
        <end position="292"/>
    </location>
</feature>
<dbReference type="GO" id="GO:0042371">
    <property type="term" value="P:vitamin K biosynthetic process"/>
    <property type="evidence" value="ECO:0007669"/>
    <property type="project" value="TreeGrafter"/>
</dbReference>
<evidence type="ECO:0000256" key="8">
    <source>
        <dbReference type="HAMAP-Rule" id="MF_01937"/>
    </source>
</evidence>
<dbReference type="CDD" id="cd13962">
    <property type="entry name" value="PT_UbiA_UBIAD1"/>
    <property type="match status" value="1"/>
</dbReference>
<dbReference type="Proteomes" id="UP000018554">
    <property type="component" value="Unassembled WGS sequence"/>
</dbReference>
<protein>
    <recommendedName>
        <fullName evidence="8 9">1,4-dihydroxy-2-naphthoate octaprenyltransferase</fullName>
        <shortName evidence="8">DHNA-octaprenyltransferase</shortName>
        <ecNumber evidence="8 9">2.5.1.74</ecNumber>
    </recommendedName>
</protein>
<dbReference type="UniPathway" id="UPA00079">
    <property type="reaction ID" value="UER00168"/>
</dbReference>
<comment type="pathway">
    <text evidence="8">Quinol/quinone metabolism; menaquinone biosynthesis; menaquinol from 1,4-dihydroxy-2-naphthoate: step 1/2.</text>
</comment>
<dbReference type="EMBL" id="AZGQ01000002">
    <property type="protein sequence ID" value="ETA84359.1"/>
    <property type="molecule type" value="Genomic_DNA"/>
</dbReference>
<dbReference type="EC" id="2.5.1.74" evidence="8 9"/>
<evidence type="ECO:0000256" key="3">
    <source>
        <dbReference type="ARBA" id="ARBA00022475"/>
    </source>
</evidence>
<reference evidence="10 11" key="1">
    <citation type="submission" date="2013-11" db="EMBL/GenBank/DDBJ databases">
        <title>The Genome Sequence of Eikenella corrodens CC92I.</title>
        <authorList>
            <consortium name="The Broad Institute Genomics Platform"/>
            <person name="Earl A."/>
            <person name="Allen-Vercoe E."/>
            <person name="Daigneault M."/>
            <person name="Young S.K."/>
            <person name="Zeng Q."/>
            <person name="Gargeya S."/>
            <person name="Fitzgerald M."/>
            <person name="Abouelleil A."/>
            <person name="Alvarado L."/>
            <person name="Chapman S.B."/>
            <person name="Gainer-Dewar J."/>
            <person name="Goldberg J."/>
            <person name="Griggs A."/>
            <person name="Gujja S."/>
            <person name="Hansen M."/>
            <person name="Howarth C."/>
            <person name="Imamovic A."/>
            <person name="Ireland A."/>
            <person name="Larimer J."/>
            <person name="McCowan C."/>
            <person name="Murphy C."/>
            <person name="Pearson M."/>
            <person name="Poon T.W."/>
            <person name="Priest M."/>
            <person name="Roberts A."/>
            <person name="Saif S."/>
            <person name="Shea T."/>
            <person name="Sykes S."/>
            <person name="Wortman J."/>
            <person name="Nusbaum C."/>
            <person name="Birren B."/>
        </authorList>
    </citation>
    <scope>NUCLEOTIDE SEQUENCE [LARGE SCALE GENOMIC DNA]</scope>
    <source>
        <strain evidence="10 11">CC92I</strain>
    </source>
</reference>
<dbReference type="HOGENOM" id="CLU_043611_1_1_4"/>
<evidence type="ECO:0000256" key="5">
    <source>
        <dbReference type="ARBA" id="ARBA00022692"/>
    </source>
</evidence>
<accession>V7IG99</accession>
<evidence type="ECO:0000256" key="4">
    <source>
        <dbReference type="ARBA" id="ARBA00022679"/>
    </source>
</evidence>
<comment type="catalytic activity">
    <reaction evidence="8">
        <text>an all-trans-polyprenyl diphosphate + 1,4-dihydroxy-2-naphthoate + H(+) = a 2-demethylmenaquinol + CO2 + diphosphate</text>
        <dbReference type="Rhea" id="RHEA:26478"/>
        <dbReference type="Rhea" id="RHEA-COMP:9563"/>
        <dbReference type="Rhea" id="RHEA-COMP:9564"/>
        <dbReference type="ChEBI" id="CHEBI:11173"/>
        <dbReference type="ChEBI" id="CHEBI:15378"/>
        <dbReference type="ChEBI" id="CHEBI:16526"/>
        <dbReference type="ChEBI" id="CHEBI:33019"/>
        <dbReference type="ChEBI" id="CHEBI:55437"/>
        <dbReference type="ChEBI" id="CHEBI:58914"/>
        <dbReference type="EC" id="2.5.1.74"/>
    </reaction>
</comment>
<comment type="subcellular location">
    <subcellularLocation>
        <location evidence="8">Cell membrane</location>
        <topology evidence="8">Multi-pass membrane protein</topology>
    </subcellularLocation>
    <subcellularLocation>
        <location evidence="1">Membrane</location>
        <topology evidence="1">Multi-pass membrane protein</topology>
    </subcellularLocation>
</comment>
<dbReference type="PATRIC" id="fig|1073362.3.peg.753"/>
<dbReference type="InterPro" id="IPR044878">
    <property type="entry name" value="UbiA_sf"/>
</dbReference>
<sequence length="399" mass="42641">MVGKSISLADKGYLKSGASAKLKQGWQHSKLCRNQTAYSSRKRLKLPDNLRALWLDPTQAKSASPSPIAQNRVSCPSSVSGCLKLPIEFSGSLQTTPAMHALFRLIRPRTLPLAIAAVCCGNAIAWHSSPASWRGSVFLLSLLTALTLQIVSNIANDYGDGIRGTDRHRAPDAPERLTASGQIPLPHIRRLLAASVLAALLLGSTLIALSLRHPQQWLAFLLLGSLALAAALTYTLGRHAYGYHGLGEISVFLFFGLLGVQGSAYLQQGSCPPEGWLPAAGSGLLAAAVLHINNMRDIESDRQSGKTTPATRLGFERSKTLHRLLLTTALICYAALAPQIPSGLFWLTALPLAATHLHRLQTATNPAAVGRELPHIVRLALAINLLFGSGLLIDSLIAI</sequence>
<dbReference type="HAMAP" id="MF_01937">
    <property type="entry name" value="MenA_1"/>
    <property type="match status" value="1"/>
</dbReference>
<evidence type="ECO:0000256" key="1">
    <source>
        <dbReference type="ARBA" id="ARBA00004141"/>
    </source>
</evidence>
<evidence type="ECO:0000256" key="6">
    <source>
        <dbReference type="ARBA" id="ARBA00022989"/>
    </source>
</evidence>
<feature type="transmembrane region" description="Helical" evidence="8">
    <location>
        <begin position="217"/>
        <end position="237"/>
    </location>
</feature>
<keyword evidence="4 8" id="KW-0808">Transferase</keyword>
<dbReference type="PANTHER" id="PTHR13929">
    <property type="entry name" value="1,4-DIHYDROXY-2-NAPHTHOATE OCTAPRENYLTRANSFERASE"/>
    <property type="match status" value="1"/>
</dbReference>
<dbReference type="Gene3D" id="1.20.120.1780">
    <property type="entry name" value="UbiA prenyltransferase"/>
    <property type="match status" value="1"/>
</dbReference>
<evidence type="ECO:0000313" key="10">
    <source>
        <dbReference type="EMBL" id="ETA84359.1"/>
    </source>
</evidence>
<feature type="transmembrane region" description="Helical" evidence="8">
    <location>
        <begin position="249"/>
        <end position="269"/>
    </location>
</feature>
<feature type="transmembrane region" description="Helical" evidence="8">
    <location>
        <begin position="376"/>
        <end position="397"/>
    </location>
</feature>
<comment type="function">
    <text evidence="8">Conversion of 1,4-dihydroxy-2-naphthoate (DHNA) to demethylmenaquinone (DMK).</text>
</comment>
<dbReference type="Pfam" id="PF01040">
    <property type="entry name" value="UbiA"/>
    <property type="match status" value="1"/>
</dbReference>
<proteinExistence type="inferred from homology"/>
<evidence type="ECO:0000256" key="7">
    <source>
        <dbReference type="ARBA" id="ARBA00023136"/>
    </source>
</evidence>
<comment type="caution">
    <text evidence="10">The sequence shown here is derived from an EMBL/GenBank/DDBJ whole genome shotgun (WGS) entry which is preliminary data.</text>
</comment>
<dbReference type="GO" id="GO:0046428">
    <property type="term" value="F:1,4-dihydroxy-2-naphthoate polyprenyltransferase activity"/>
    <property type="evidence" value="ECO:0007669"/>
    <property type="project" value="UniProtKB-UniRule"/>
</dbReference>
<keyword evidence="3 8" id="KW-1003">Cell membrane</keyword>
<evidence type="ECO:0000256" key="2">
    <source>
        <dbReference type="ARBA" id="ARBA00022428"/>
    </source>
</evidence>
<organism evidence="10 11">
    <name type="scientific">Eikenella corrodens CC92I</name>
    <dbReference type="NCBI Taxonomy" id="1073362"/>
    <lineage>
        <taxon>Bacteria</taxon>
        <taxon>Pseudomonadati</taxon>
        <taxon>Pseudomonadota</taxon>
        <taxon>Betaproteobacteria</taxon>
        <taxon>Neisseriales</taxon>
        <taxon>Neisseriaceae</taxon>
        <taxon>Eikenella</taxon>
    </lineage>
</organism>
<keyword evidence="2 8" id="KW-0474">Menaquinone biosynthesis</keyword>
<keyword evidence="6 8" id="KW-1133">Transmembrane helix</keyword>
<keyword evidence="11" id="KW-1185">Reference proteome</keyword>
<dbReference type="InterPro" id="IPR000537">
    <property type="entry name" value="UbiA_prenyltransferase"/>
</dbReference>
<keyword evidence="7 8" id="KW-0472">Membrane</keyword>
<dbReference type="Gene3D" id="1.10.357.140">
    <property type="entry name" value="UbiA prenyltransferase"/>
    <property type="match status" value="1"/>
</dbReference>
<dbReference type="InterPro" id="IPR026046">
    <property type="entry name" value="UBIAD1"/>
</dbReference>
<dbReference type="NCBIfam" id="TIGR00751">
    <property type="entry name" value="menA"/>
    <property type="match status" value="1"/>
</dbReference>
<name>V7IG99_EIKCO</name>
<dbReference type="PANTHER" id="PTHR13929:SF0">
    <property type="entry name" value="UBIA PRENYLTRANSFERASE DOMAIN-CONTAINING PROTEIN 1"/>
    <property type="match status" value="1"/>
</dbReference>
<comment type="similarity">
    <text evidence="8">Belongs to the MenA family. Type 1 subfamily.</text>
</comment>
<dbReference type="InterPro" id="IPR004657">
    <property type="entry name" value="MenA"/>
</dbReference>
<dbReference type="AlphaFoldDB" id="V7IG99"/>